<dbReference type="OMA" id="NATYSMA"/>
<feature type="domain" description="RRM" evidence="5">
    <location>
        <begin position="103"/>
        <end position="194"/>
    </location>
</feature>
<keyword evidence="1" id="KW-0677">Repeat</keyword>
<reference evidence="6 7" key="1">
    <citation type="submission" date="2016-05" db="EMBL/GenBank/DDBJ databases">
        <title>First whole genome sequencing of Entamoeba histolytica HM1:IMSS-clone-6.</title>
        <authorList>
            <person name="Mukherjee Avik.K."/>
            <person name="Izumyama S."/>
            <person name="Nakada-Tsukui K."/>
            <person name="Nozaki T."/>
        </authorList>
    </citation>
    <scope>NUCLEOTIDE SEQUENCE [LARGE SCALE GENOMIC DNA]</scope>
    <source>
        <strain evidence="6 7">HM1:IMSS clone 6</strain>
    </source>
</reference>
<dbReference type="Pfam" id="PF00076">
    <property type="entry name" value="RRM_1"/>
    <property type="match status" value="3"/>
</dbReference>
<dbReference type="InterPro" id="IPR012677">
    <property type="entry name" value="Nucleotide-bd_a/b_plait_sf"/>
</dbReference>
<dbReference type="SMART" id="SM00360">
    <property type="entry name" value="RRM"/>
    <property type="match status" value="4"/>
</dbReference>
<dbReference type="Proteomes" id="UP000078387">
    <property type="component" value="Unassembled WGS sequence"/>
</dbReference>
<evidence type="ECO:0000256" key="2">
    <source>
        <dbReference type="ARBA" id="ARBA00022884"/>
    </source>
</evidence>
<evidence type="ECO:0000259" key="5">
    <source>
        <dbReference type="PROSITE" id="PS50102"/>
    </source>
</evidence>
<dbReference type="InterPro" id="IPR000504">
    <property type="entry name" value="RRM_dom"/>
</dbReference>
<dbReference type="InterPro" id="IPR035979">
    <property type="entry name" value="RBD_domain_sf"/>
</dbReference>
<evidence type="ECO:0000313" key="6">
    <source>
        <dbReference type="EMBL" id="GAT97265.1"/>
    </source>
</evidence>
<dbReference type="CDD" id="cd00590">
    <property type="entry name" value="RRM_SF"/>
    <property type="match status" value="2"/>
</dbReference>
<dbReference type="FunFam" id="3.30.70.330:FF:000841">
    <property type="entry name" value="Polyadenylate-binding protein, putative"/>
    <property type="match status" value="1"/>
</dbReference>
<dbReference type="SUPFAM" id="SSF63570">
    <property type="entry name" value="PABC (PABP) domain"/>
    <property type="match status" value="1"/>
</dbReference>
<dbReference type="VEuPathDB" id="AmoebaDB:EHI8A_170120"/>
<dbReference type="VEuPathDB" id="AmoebaDB:KM1_242460"/>
<dbReference type="VEuPathDB" id="AmoebaDB:EHI_033250"/>
<protein>
    <submittedName>
        <fullName evidence="6">Polyadenylate-binding protein putative</fullName>
    </submittedName>
</protein>
<name>A0A5K1U4I6_ENTHI</name>
<dbReference type="FunFam" id="3.30.70.330:FF:000814">
    <property type="entry name" value="Polyadenylate-binding protein, putative"/>
    <property type="match status" value="1"/>
</dbReference>
<dbReference type="AlphaFoldDB" id="A0A5K1U4I6"/>
<dbReference type="VEuPathDB" id="AmoebaDB:EHI7A_146030"/>
<feature type="compositionally biased region" description="Basic and acidic residues" evidence="4">
    <location>
        <begin position="421"/>
        <end position="438"/>
    </location>
</feature>
<proteinExistence type="predicted"/>
<dbReference type="EMBL" id="BDEQ01000001">
    <property type="protein sequence ID" value="GAT97265.1"/>
    <property type="molecule type" value="Genomic_DNA"/>
</dbReference>
<evidence type="ECO:0000256" key="1">
    <source>
        <dbReference type="ARBA" id="ARBA00022737"/>
    </source>
</evidence>
<dbReference type="InterPro" id="IPR036053">
    <property type="entry name" value="PABP-dom"/>
</dbReference>
<evidence type="ECO:0000256" key="4">
    <source>
        <dbReference type="SAM" id="MobiDB-lite"/>
    </source>
</evidence>
<comment type="caution">
    <text evidence="6">The sequence shown here is derived from an EMBL/GenBank/DDBJ whole genome shotgun (WGS) entry which is preliminary data.</text>
</comment>
<dbReference type="PROSITE" id="PS50102">
    <property type="entry name" value="RRM"/>
    <property type="match status" value="3"/>
</dbReference>
<evidence type="ECO:0000256" key="3">
    <source>
        <dbReference type="PROSITE-ProRule" id="PRU00176"/>
    </source>
</evidence>
<feature type="domain" description="RRM" evidence="5">
    <location>
        <begin position="15"/>
        <end position="93"/>
    </location>
</feature>
<accession>A0A5K1U4I6</accession>
<sequence>MTTAQSNFSDFAENKTIFVSGLSLNVTESVLYGTVLKEFPNQVLNVHINKDNSHDTSIAYINMNTHDSAAQAISKLNGTIIEGRKVNMFWSLRDYKLRTQSETNLYVKGIKKEIGQQKMQEVFDKYGNTLSVKLSTNEKNESNGFGYVKYCTVDECKKVIAAKEEISKEIGEASFDIVKFEKQNKSLKTNIYIGNIDATVTEEQFLKYFETFGPIRKDASGKLAYKIVLDQAHQKNKGFVNYENVEDAQKAISSPKTGVLGSGEILIDYYKSKEERKKEWRNALFEIKNNVAGRYKDFNLYINTGKNHTTSDAEIREKLGSCGEIYSLQVKYYNKQPTEVAYCCFKDAQGAQNALAKASELGWTINKFMTKQEKFISQNMYAQTAYPINFFNFFQMFNPNVIVPQHPQNQNKEKDHRKKSTREESRKPKPIAEKQPKVEKAPIINEDMKNELGDQLYDYILSLGLYDEDLTGRITGVLLESIEYADLKKKIDTKSPELTVIIKEIVENLKKIQN</sequence>
<dbReference type="VEuPathDB" id="AmoebaDB:EHI5A_191840"/>
<dbReference type="FunFam" id="3.30.70.330:FF:000708">
    <property type="entry name" value="Polyadenylate-binding protein, putative"/>
    <property type="match status" value="1"/>
</dbReference>
<organism evidence="6 7">
    <name type="scientific">Entamoeba histolytica</name>
    <dbReference type="NCBI Taxonomy" id="5759"/>
    <lineage>
        <taxon>Eukaryota</taxon>
        <taxon>Amoebozoa</taxon>
        <taxon>Evosea</taxon>
        <taxon>Archamoebae</taxon>
        <taxon>Mastigamoebida</taxon>
        <taxon>Entamoebidae</taxon>
        <taxon>Entamoeba</taxon>
    </lineage>
</organism>
<feature type="region of interest" description="Disordered" evidence="4">
    <location>
        <begin position="404"/>
        <end position="438"/>
    </location>
</feature>
<keyword evidence="2 3" id="KW-0694">RNA-binding</keyword>
<feature type="domain" description="RRM" evidence="5">
    <location>
        <begin position="189"/>
        <end position="272"/>
    </location>
</feature>
<dbReference type="SUPFAM" id="SSF54928">
    <property type="entry name" value="RNA-binding domain, RBD"/>
    <property type="match status" value="2"/>
</dbReference>
<evidence type="ECO:0000313" key="7">
    <source>
        <dbReference type="Proteomes" id="UP000078387"/>
    </source>
</evidence>
<gene>
    <name evidence="6" type="ORF">CL6EHI_033250</name>
</gene>
<dbReference type="PANTHER" id="PTHR24012">
    <property type="entry name" value="RNA BINDING PROTEIN"/>
    <property type="match status" value="1"/>
</dbReference>
<dbReference type="GO" id="GO:0003723">
    <property type="term" value="F:RNA binding"/>
    <property type="evidence" value="ECO:0007669"/>
    <property type="project" value="UniProtKB-UniRule"/>
</dbReference>
<dbReference type="Gene3D" id="3.30.70.330">
    <property type="match status" value="4"/>
</dbReference>